<sequence>MVSLLVSEVVGSLINWPHQHLVALTENSKMPFIWHFQPLWLSRLLMNKPVETRPTLVGCHVLLSTWVLIAFIVSSAYQGVLTSMLVAPKFEIPVDSMEDLVNYGKMPWVVERGTEFHQYLKEATSGVRKKILDGAGYISYSYYEKERMKEEKFAILTDRFSMKIIMSDDYSKTGKCHYYIAKEEVLTLIGALAFPKGSPLIPHFNKWIIRLKQAGLLEKYQSDSTINATACMVSPGKGEKTVNLVLSLQEMGGVFILFLGDVADNLCQLLSKWKSLFDAVTISGRIYINVQSTPVCAVLQILFFKNFTVTFYY</sequence>
<accession>A0AAN8XEW3</accession>
<keyword evidence="4" id="KW-0812">Transmembrane</keyword>
<dbReference type="GO" id="GO:0050906">
    <property type="term" value="P:detection of stimulus involved in sensory perception"/>
    <property type="evidence" value="ECO:0007669"/>
    <property type="project" value="UniProtKB-ARBA"/>
</dbReference>
<keyword evidence="6" id="KW-0472">Membrane</keyword>
<evidence type="ECO:0000313" key="10">
    <source>
        <dbReference type="EMBL" id="KAK7080268.1"/>
    </source>
</evidence>
<keyword evidence="11" id="KW-1185">Reference proteome</keyword>
<proteinExistence type="inferred from homology"/>
<gene>
    <name evidence="10" type="ORF">SK128_019859</name>
</gene>
<evidence type="ECO:0000256" key="3">
    <source>
        <dbReference type="ARBA" id="ARBA00022475"/>
    </source>
</evidence>
<comment type="caution">
    <text evidence="10">The sequence shown here is derived from an EMBL/GenBank/DDBJ whole genome shotgun (WGS) entry which is preliminary data.</text>
</comment>
<comment type="similarity">
    <text evidence="2">Belongs to the glutamate-gated ion channel (TC 1.A.10.1) family.</text>
</comment>
<dbReference type="GO" id="GO:0015276">
    <property type="term" value="F:ligand-gated monoatomic ion channel activity"/>
    <property type="evidence" value="ECO:0007669"/>
    <property type="project" value="InterPro"/>
</dbReference>
<organism evidence="10 11">
    <name type="scientific">Halocaridina rubra</name>
    <name type="common">Hawaiian red shrimp</name>
    <dbReference type="NCBI Taxonomy" id="373956"/>
    <lineage>
        <taxon>Eukaryota</taxon>
        <taxon>Metazoa</taxon>
        <taxon>Ecdysozoa</taxon>
        <taxon>Arthropoda</taxon>
        <taxon>Crustacea</taxon>
        <taxon>Multicrustacea</taxon>
        <taxon>Malacostraca</taxon>
        <taxon>Eumalacostraca</taxon>
        <taxon>Eucarida</taxon>
        <taxon>Decapoda</taxon>
        <taxon>Pleocyemata</taxon>
        <taxon>Caridea</taxon>
        <taxon>Atyoidea</taxon>
        <taxon>Atyidae</taxon>
        <taxon>Halocaridina</taxon>
    </lineage>
</organism>
<keyword evidence="3" id="KW-1003">Cell membrane</keyword>
<evidence type="ECO:0000256" key="6">
    <source>
        <dbReference type="ARBA" id="ARBA00023136"/>
    </source>
</evidence>
<dbReference type="GO" id="GO:0005886">
    <property type="term" value="C:plasma membrane"/>
    <property type="evidence" value="ECO:0007669"/>
    <property type="project" value="UniProtKB-SubCell"/>
</dbReference>
<dbReference type="InterPro" id="IPR001320">
    <property type="entry name" value="Iontro_rcpt_C"/>
</dbReference>
<reference evidence="10 11" key="1">
    <citation type="submission" date="2023-11" db="EMBL/GenBank/DDBJ databases">
        <title>Halocaridina rubra genome assembly.</title>
        <authorList>
            <person name="Smith C."/>
        </authorList>
    </citation>
    <scope>NUCLEOTIDE SEQUENCE [LARGE SCALE GENOMIC DNA]</scope>
    <source>
        <strain evidence="10">EP-1</strain>
        <tissue evidence="10">Whole</tissue>
    </source>
</reference>
<dbReference type="Gene3D" id="1.10.287.70">
    <property type="match status" value="1"/>
</dbReference>
<dbReference type="SUPFAM" id="SSF53850">
    <property type="entry name" value="Periplasmic binding protein-like II"/>
    <property type="match status" value="1"/>
</dbReference>
<evidence type="ECO:0000256" key="2">
    <source>
        <dbReference type="ARBA" id="ARBA00008685"/>
    </source>
</evidence>
<dbReference type="InterPro" id="IPR052192">
    <property type="entry name" value="Insect_Ionotropic_Sensory_Rcpt"/>
</dbReference>
<protein>
    <recommendedName>
        <fullName evidence="9">Ionotropic glutamate receptor C-terminal domain-containing protein</fullName>
    </recommendedName>
</protein>
<evidence type="ECO:0000259" key="9">
    <source>
        <dbReference type="Pfam" id="PF00060"/>
    </source>
</evidence>
<evidence type="ECO:0000256" key="5">
    <source>
        <dbReference type="ARBA" id="ARBA00022989"/>
    </source>
</evidence>
<keyword evidence="7" id="KW-0675">Receptor</keyword>
<dbReference type="PANTHER" id="PTHR42643:SF24">
    <property type="entry name" value="IONOTROPIC RECEPTOR 60A"/>
    <property type="match status" value="1"/>
</dbReference>
<keyword evidence="8" id="KW-0325">Glycoprotein</keyword>
<evidence type="ECO:0000256" key="8">
    <source>
        <dbReference type="ARBA" id="ARBA00023180"/>
    </source>
</evidence>
<comment type="subcellular location">
    <subcellularLocation>
        <location evidence="1">Cell membrane</location>
        <topology evidence="1">Multi-pass membrane protein</topology>
    </subcellularLocation>
</comment>
<dbReference type="EMBL" id="JAXCGZ010006016">
    <property type="protein sequence ID" value="KAK7080268.1"/>
    <property type="molecule type" value="Genomic_DNA"/>
</dbReference>
<feature type="domain" description="Ionotropic glutamate receptor C-terminal" evidence="9">
    <location>
        <begin position="38"/>
        <end position="259"/>
    </location>
</feature>
<evidence type="ECO:0000256" key="1">
    <source>
        <dbReference type="ARBA" id="ARBA00004651"/>
    </source>
</evidence>
<dbReference type="Pfam" id="PF00060">
    <property type="entry name" value="Lig_chan"/>
    <property type="match status" value="1"/>
</dbReference>
<evidence type="ECO:0000313" key="11">
    <source>
        <dbReference type="Proteomes" id="UP001381693"/>
    </source>
</evidence>
<dbReference type="AlphaFoldDB" id="A0AAN8XEW3"/>
<dbReference type="Proteomes" id="UP001381693">
    <property type="component" value="Unassembled WGS sequence"/>
</dbReference>
<name>A0AAN8XEW3_HALRR</name>
<dbReference type="PANTHER" id="PTHR42643">
    <property type="entry name" value="IONOTROPIC RECEPTOR 20A-RELATED"/>
    <property type="match status" value="1"/>
</dbReference>
<keyword evidence="5" id="KW-1133">Transmembrane helix</keyword>
<evidence type="ECO:0000256" key="7">
    <source>
        <dbReference type="ARBA" id="ARBA00023170"/>
    </source>
</evidence>
<evidence type="ECO:0000256" key="4">
    <source>
        <dbReference type="ARBA" id="ARBA00022692"/>
    </source>
</evidence>